<dbReference type="Proteomes" id="UP000187203">
    <property type="component" value="Unassembled WGS sequence"/>
</dbReference>
<dbReference type="AlphaFoldDB" id="A0A1R3KYZ8"/>
<accession>A0A1R3KYZ8</accession>
<evidence type="ECO:0000313" key="1">
    <source>
        <dbReference type="EMBL" id="OMP12239.1"/>
    </source>
</evidence>
<evidence type="ECO:0000313" key="2">
    <source>
        <dbReference type="Proteomes" id="UP000187203"/>
    </source>
</evidence>
<protein>
    <submittedName>
        <fullName evidence="1">Uncharacterized protein</fullName>
    </submittedName>
</protein>
<reference evidence="2" key="1">
    <citation type="submission" date="2013-09" db="EMBL/GenBank/DDBJ databases">
        <title>Corchorus olitorius genome sequencing.</title>
        <authorList>
            <person name="Alam M."/>
            <person name="Haque M.S."/>
            <person name="Islam M.S."/>
            <person name="Emdad E.M."/>
            <person name="Islam M.M."/>
            <person name="Ahmed B."/>
            <person name="Halim A."/>
            <person name="Hossen Q.M.M."/>
            <person name="Hossain M.Z."/>
            <person name="Ahmed R."/>
            <person name="Khan M.M."/>
            <person name="Islam R."/>
            <person name="Rashid M.M."/>
            <person name="Khan S.A."/>
            <person name="Rahman M.S."/>
            <person name="Alam M."/>
            <person name="Yahiya A.S."/>
            <person name="Khan M.S."/>
            <person name="Azam M.S."/>
            <person name="Haque T."/>
            <person name="Lashkar M.Z.H."/>
            <person name="Akhand A.I."/>
            <person name="Morshed G."/>
            <person name="Roy S."/>
            <person name="Uddin K.S."/>
            <person name="Rabeya T."/>
            <person name="Hossain A.S."/>
            <person name="Chowdhury A."/>
            <person name="Snigdha A.R."/>
            <person name="Mortoza M.S."/>
            <person name="Matin S.A."/>
            <person name="Hoque S.M.E."/>
            <person name="Islam M.K."/>
            <person name="Roy D.K."/>
            <person name="Haider R."/>
            <person name="Moosa M.M."/>
            <person name="Elias S.M."/>
            <person name="Hasan A.M."/>
            <person name="Jahan S."/>
            <person name="Shafiuddin M."/>
            <person name="Mahmood N."/>
            <person name="Shommy N.S."/>
        </authorList>
    </citation>
    <scope>NUCLEOTIDE SEQUENCE [LARGE SCALE GENOMIC DNA]</scope>
    <source>
        <strain evidence="2">cv. O-4</strain>
    </source>
</reference>
<proteinExistence type="predicted"/>
<keyword evidence="2" id="KW-1185">Reference proteome</keyword>
<dbReference type="EMBL" id="AWUE01009665">
    <property type="protein sequence ID" value="OMP12239.1"/>
    <property type="molecule type" value="Genomic_DNA"/>
</dbReference>
<name>A0A1R3KYZ8_9ROSI</name>
<comment type="caution">
    <text evidence="1">The sequence shown here is derived from an EMBL/GenBank/DDBJ whole genome shotgun (WGS) entry which is preliminary data.</text>
</comment>
<gene>
    <name evidence="1" type="ORF">COLO4_03376</name>
</gene>
<organism evidence="1 2">
    <name type="scientific">Corchorus olitorius</name>
    <dbReference type="NCBI Taxonomy" id="93759"/>
    <lineage>
        <taxon>Eukaryota</taxon>
        <taxon>Viridiplantae</taxon>
        <taxon>Streptophyta</taxon>
        <taxon>Embryophyta</taxon>
        <taxon>Tracheophyta</taxon>
        <taxon>Spermatophyta</taxon>
        <taxon>Magnoliopsida</taxon>
        <taxon>eudicotyledons</taxon>
        <taxon>Gunneridae</taxon>
        <taxon>Pentapetalae</taxon>
        <taxon>rosids</taxon>
        <taxon>malvids</taxon>
        <taxon>Malvales</taxon>
        <taxon>Malvaceae</taxon>
        <taxon>Grewioideae</taxon>
        <taxon>Apeibeae</taxon>
        <taxon>Corchorus</taxon>
    </lineage>
</organism>
<sequence length="211" mass="24672">MFVSPRDSLVGGRTQRVVSEFKLHEDVRLAKRLPRWDGRTLRVDVRLTKRMSSAFKLIEDVRLAKRLPRWYGRTLRLDVHLTKRISSAFKLTEDVRLAKRLPRWDRRTPRVASVFKLTEDVRPAKSLSRWDGTFVSPRDSIVGTEERRGFSVSYVKDDPSVSYVKKNGLPYEERESHMIRLDVRLAKRVASLFKARGRSSRHETPSLGRKK</sequence>